<feature type="domain" description="Pyridoxamine 5'-phosphate oxidase N-terminal" evidence="2">
    <location>
        <begin position="21"/>
        <end position="150"/>
    </location>
</feature>
<name>A0A5S9PZC6_MYCVN</name>
<dbReference type="PANTHER" id="PTHR35176">
    <property type="entry name" value="HEME OXYGENASE HI_0854-RELATED"/>
    <property type="match status" value="1"/>
</dbReference>
<proteinExistence type="predicted"/>
<dbReference type="Pfam" id="PF01243">
    <property type="entry name" value="PNPOx_N"/>
    <property type="match status" value="1"/>
</dbReference>
<dbReference type="InterPro" id="IPR052019">
    <property type="entry name" value="F420H2_bilvrd_red/Heme_oxyg"/>
</dbReference>
<evidence type="ECO:0000256" key="1">
    <source>
        <dbReference type="ARBA" id="ARBA00023002"/>
    </source>
</evidence>
<dbReference type="OrthoDB" id="157302at2"/>
<dbReference type="GO" id="GO:0005829">
    <property type="term" value="C:cytosol"/>
    <property type="evidence" value="ECO:0007669"/>
    <property type="project" value="TreeGrafter"/>
</dbReference>
<protein>
    <recommendedName>
        <fullName evidence="2">Pyridoxamine 5'-phosphate oxidase N-terminal domain-containing protein</fullName>
    </recommendedName>
</protein>
<evidence type="ECO:0000313" key="4">
    <source>
        <dbReference type="Proteomes" id="UP000430146"/>
    </source>
</evidence>
<dbReference type="RefSeq" id="WP_159230221.1">
    <property type="nucleotide sequence ID" value="NZ_CACSIP010000012.1"/>
</dbReference>
<dbReference type="GO" id="GO:0070967">
    <property type="term" value="F:coenzyme F420 binding"/>
    <property type="evidence" value="ECO:0007669"/>
    <property type="project" value="TreeGrafter"/>
</dbReference>
<dbReference type="EMBL" id="CACSIP010000012">
    <property type="protein sequence ID" value="CAA0110506.1"/>
    <property type="molecule type" value="Genomic_DNA"/>
</dbReference>
<accession>A0A5S9PZC6</accession>
<dbReference type="InterPro" id="IPR011576">
    <property type="entry name" value="Pyridox_Oxase_N"/>
</dbReference>
<evidence type="ECO:0000259" key="2">
    <source>
        <dbReference type="Pfam" id="PF01243"/>
    </source>
</evidence>
<dbReference type="Gene3D" id="2.30.110.10">
    <property type="entry name" value="Electron Transport, Fmn-binding Protein, Chain A"/>
    <property type="match status" value="1"/>
</dbReference>
<dbReference type="Proteomes" id="UP000430146">
    <property type="component" value="Unassembled WGS sequence"/>
</dbReference>
<sequence length="164" mass="18323">MRINGKLDKRFGETDTPADWETVRDVLAAAELYWLTTVRADGRPHVTPLVGVWVDQSFVFCTGSEEQKAHNLNGNANVVVTTGANRWKEGLDVVVEGRAERVTGGDVLRGLADAWREKYNGEWDFENDDEVFDPDAGRAHVFRVAPAKVIAFAKSPHGQTTFHW</sequence>
<keyword evidence="4" id="KW-1185">Reference proteome</keyword>
<keyword evidence="1" id="KW-0560">Oxidoreductase</keyword>
<organism evidence="3 4">
    <name type="scientific">Mycolicibacterium vanbaalenii</name>
    <name type="common">Mycobacterium vanbaalenii</name>
    <dbReference type="NCBI Taxonomy" id="110539"/>
    <lineage>
        <taxon>Bacteria</taxon>
        <taxon>Bacillati</taxon>
        <taxon>Actinomycetota</taxon>
        <taxon>Actinomycetes</taxon>
        <taxon>Mycobacteriales</taxon>
        <taxon>Mycobacteriaceae</taxon>
        <taxon>Mycolicibacterium</taxon>
    </lineage>
</organism>
<dbReference type="PANTHER" id="PTHR35176:SF4">
    <property type="entry name" value="PYRIDOXAMINE 5'-PHOSPHATE OXIDASE-RELATED FMN-BINDING"/>
    <property type="match status" value="1"/>
</dbReference>
<reference evidence="3 4" key="1">
    <citation type="submission" date="2019-11" db="EMBL/GenBank/DDBJ databases">
        <authorList>
            <person name="Holert J."/>
        </authorList>
    </citation>
    <scope>NUCLEOTIDE SEQUENCE [LARGE SCALE GENOMIC DNA]</scope>
    <source>
        <strain evidence="3">BC8_1</strain>
    </source>
</reference>
<evidence type="ECO:0000313" key="3">
    <source>
        <dbReference type="EMBL" id="CAA0110506.1"/>
    </source>
</evidence>
<dbReference type="InterPro" id="IPR012349">
    <property type="entry name" value="Split_barrel_FMN-bd"/>
</dbReference>
<gene>
    <name evidence="3" type="ORF">AELLOGFF_00817</name>
</gene>
<dbReference type="GO" id="GO:0016627">
    <property type="term" value="F:oxidoreductase activity, acting on the CH-CH group of donors"/>
    <property type="evidence" value="ECO:0007669"/>
    <property type="project" value="TreeGrafter"/>
</dbReference>
<dbReference type="AlphaFoldDB" id="A0A5S9PZC6"/>
<dbReference type="SUPFAM" id="SSF50475">
    <property type="entry name" value="FMN-binding split barrel"/>
    <property type="match status" value="1"/>
</dbReference>